<name>A0ABM8UUE3_9BACT</name>
<sequence length="489" mass="53863">MALHRTIVLAIISLEFLQVSCIYAQDIVTYTTPRGVPESDRFQVSVRSAGNKNWQHVSVQTAKVNVRNANKSGKCSFANFDASYAKPVEVRVTAKYGNFDAATIRPENNNITFTKNAKAIRFTLGKPQKISIEVGNDRLNNLFLFANELETNVPDKNDPNIIFLGPGLHKASDVKVKSGQTVYLHGGAQVQGSINIYDKDNVTIKGRGVLNGELLNHDRSKTRPNLLKFKNGKNIRIDGITLIDSPVWSLFIDKCEKVAINNVKVISYMVNGDGITLSQSQNVNVTNAFVRTADDNISVKSMNGGACSDINIKNSILWADDAHNMLIGPESNGASYQNIRFTDITVLENTQRTGTYSGVMSVMASDRANISGIYWDRITIADITAGEIIRLAYTKVHSVEKDNYGTVIRNIHFSNIDYNGRNATPGTIRGVDGARIVSNVTIKNFMFNNELVQAAPIPNKTDALLLRSSQNSAPQISINNFVEKVTIME</sequence>
<reference evidence="11 12" key="1">
    <citation type="submission" date="2021-04" db="EMBL/GenBank/DDBJ databases">
        <authorList>
            <person name="Rodrigo-Torres L."/>
            <person name="Arahal R. D."/>
            <person name="Lucena T."/>
        </authorList>
    </citation>
    <scope>NUCLEOTIDE SEQUENCE [LARGE SCALE GENOMIC DNA]</scope>
    <source>
        <strain evidence="11 12">CECT 9623</strain>
    </source>
</reference>
<keyword evidence="12" id="KW-1185">Reference proteome</keyword>
<evidence type="ECO:0000256" key="1">
    <source>
        <dbReference type="ARBA" id="ARBA00008834"/>
    </source>
</evidence>
<proteinExistence type="inferred from homology"/>
<keyword evidence="7" id="KW-0624">Polysaccharide degradation</keyword>
<evidence type="ECO:0000256" key="8">
    <source>
        <dbReference type="ARBA" id="ARBA00037278"/>
    </source>
</evidence>
<comment type="similarity">
    <text evidence="1 9">Belongs to the glycosyl hydrolase 28 family.</text>
</comment>
<dbReference type="SUPFAM" id="SSF51126">
    <property type="entry name" value="Pectin lyase-like"/>
    <property type="match status" value="1"/>
</dbReference>
<dbReference type="EMBL" id="CAJRAU010000006">
    <property type="protein sequence ID" value="CAG5072010.1"/>
    <property type="molecule type" value="Genomic_DNA"/>
</dbReference>
<evidence type="ECO:0000313" key="12">
    <source>
        <dbReference type="Proteomes" id="UP000679725"/>
    </source>
</evidence>
<dbReference type="Pfam" id="PF00295">
    <property type="entry name" value="Glyco_hydro_28"/>
    <property type="match status" value="1"/>
</dbReference>
<gene>
    <name evidence="11" type="ORF">DYBT9623_03950</name>
</gene>
<evidence type="ECO:0000256" key="3">
    <source>
        <dbReference type="ARBA" id="ARBA00022801"/>
    </source>
</evidence>
<evidence type="ECO:0000256" key="4">
    <source>
        <dbReference type="ARBA" id="ARBA00023180"/>
    </source>
</evidence>
<dbReference type="PANTHER" id="PTHR31736">
    <property type="match status" value="1"/>
</dbReference>
<evidence type="ECO:0000256" key="6">
    <source>
        <dbReference type="ARBA" id="ARBA00023295"/>
    </source>
</evidence>
<keyword evidence="6 9" id="KW-0326">Glycosidase</keyword>
<evidence type="ECO:0000256" key="7">
    <source>
        <dbReference type="ARBA" id="ARBA00023326"/>
    </source>
</evidence>
<protein>
    <recommendedName>
        <fullName evidence="13">Glycosyl hydrolases family 28</fullName>
    </recommendedName>
</protein>
<dbReference type="Gene3D" id="2.160.20.10">
    <property type="entry name" value="Single-stranded right-handed beta-helix, Pectin lyase-like"/>
    <property type="match status" value="1"/>
</dbReference>
<feature type="signal peptide" evidence="10">
    <location>
        <begin position="1"/>
        <end position="24"/>
    </location>
</feature>
<evidence type="ECO:0000256" key="10">
    <source>
        <dbReference type="SAM" id="SignalP"/>
    </source>
</evidence>
<organism evidence="11 12">
    <name type="scientific">Dyadobacter linearis</name>
    <dbReference type="NCBI Taxonomy" id="2823330"/>
    <lineage>
        <taxon>Bacteria</taxon>
        <taxon>Pseudomonadati</taxon>
        <taxon>Bacteroidota</taxon>
        <taxon>Cytophagia</taxon>
        <taxon>Cytophagales</taxon>
        <taxon>Spirosomataceae</taxon>
        <taxon>Dyadobacter</taxon>
    </lineage>
</organism>
<comment type="function">
    <text evidence="8">Pectinolytic enzyme involved in the degradation of xylogalacturonan (xga), a galacturonan backbone heavily substituted with xylose, and which is one important component of the hairy regions of pectin. Activity requires a galacturonic acid backbone substituted with xylose.</text>
</comment>
<evidence type="ECO:0000256" key="5">
    <source>
        <dbReference type="ARBA" id="ARBA00023277"/>
    </source>
</evidence>
<dbReference type="PANTHER" id="PTHR31736:SF9">
    <property type="entry name" value="ENDO-XYLOGALACTURONAN HYDROLASE A-RELATED"/>
    <property type="match status" value="1"/>
</dbReference>
<evidence type="ECO:0008006" key="13">
    <source>
        <dbReference type="Google" id="ProtNLM"/>
    </source>
</evidence>
<evidence type="ECO:0000256" key="9">
    <source>
        <dbReference type="RuleBase" id="RU361169"/>
    </source>
</evidence>
<dbReference type="Proteomes" id="UP000679725">
    <property type="component" value="Unassembled WGS sequence"/>
</dbReference>
<feature type="chain" id="PRO_5047201527" description="Glycosyl hydrolases family 28" evidence="10">
    <location>
        <begin position="25"/>
        <end position="489"/>
    </location>
</feature>
<keyword evidence="10" id="KW-0732">Signal</keyword>
<evidence type="ECO:0000313" key="11">
    <source>
        <dbReference type="EMBL" id="CAG5072010.1"/>
    </source>
</evidence>
<keyword evidence="5" id="KW-0119">Carbohydrate metabolism</keyword>
<comment type="caution">
    <text evidence="11">The sequence shown here is derived from an EMBL/GenBank/DDBJ whole genome shotgun (WGS) entry which is preliminary data.</text>
</comment>
<dbReference type="InterPro" id="IPR011050">
    <property type="entry name" value="Pectin_lyase_fold/virulence"/>
</dbReference>
<keyword evidence="4" id="KW-0325">Glycoprotein</keyword>
<dbReference type="InterPro" id="IPR000743">
    <property type="entry name" value="Glyco_hydro_28"/>
</dbReference>
<dbReference type="InterPro" id="IPR012334">
    <property type="entry name" value="Pectin_lyas_fold"/>
</dbReference>
<dbReference type="RefSeq" id="WP_215235251.1">
    <property type="nucleotide sequence ID" value="NZ_CAJRAU010000006.1"/>
</dbReference>
<keyword evidence="3 9" id="KW-0378">Hydrolase</keyword>
<keyword evidence="2" id="KW-0677">Repeat</keyword>
<evidence type="ECO:0000256" key="2">
    <source>
        <dbReference type="ARBA" id="ARBA00022737"/>
    </source>
</evidence>
<accession>A0ABM8UUE3</accession>